<organism evidence="1 2">
    <name type="scientific">Emticicia oligotrophica (strain DSM 17448 / CIP 109782 / MTCC 6937 / GPTSA100-15)</name>
    <dbReference type="NCBI Taxonomy" id="929562"/>
    <lineage>
        <taxon>Bacteria</taxon>
        <taxon>Pseudomonadati</taxon>
        <taxon>Bacteroidota</taxon>
        <taxon>Cytophagia</taxon>
        <taxon>Cytophagales</taxon>
        <taxon>Leadbetterellaceae</taxon>
        <taxon>Emticicia</taxon>
    </lineage>
</organism>
<dbReference type="Proteomes" id="UP000002875">
    <property type="component" value="Chromosome"/>
</dbReference>
<gene>
    <name evidence="1" type="ordered locus">Emtol_1385</name>
</gene>
<accession>A0ABN4AK52</accession>
<reference evidence="1 2" key="1">
    <citation type="submission" date="2011-07" db="EMBL/GenBank/DDBJ databases">
        <title>The complete genome of chromosome of Emticicia oligotrophica DSM 17448.</title>
        <authorList>
            <consortium name="US DOE Joint Genome Institute (JGI-PGF)"/>
            <person name="Lucas S."/>
            <person name="Han J."/>
            <person name="Lapidus A."/>
            <person name="Bruce D."/>
            <person name="Goodwin L."/>
            <person name="Pitluck S."/>
            <person name="Peters L."/>
            <person name="Kyrpides N."/>
            <person name="Mavromatis K."/>
            <person name="Ivanova N."/>
            <person name="Ovchinnikova G."/>
            <person name="Teshima H."/>
            <person name="Detter J.C."/>
            <person name="Tapia R."/>
            <person name="Han C."/>
            <person name="Land M."/>
            <person name="Hauser L."/>
            <person name="Markowitz V."/>
            <person name="Cheng J.-F."/>
            <person name="Hugenholtz P."/>
            <person name="Woyke T."/>
            <person name="Wu D."/>
            <person name="Tindall B."/>
            <person name="Pomrenke H."/>
            <person name="Brambilla E."/>
            <person name="Klenk H.-P."/>
            <person name="Eisen J.A."/>
        </authorList>
    </citation>
    <scope>NUCLEOTIDE SEQUENCE [LARGE SCALE GENOMIC DNA]</scope>
    <source>
        <strain evidence="1 2">DSM 17448</strain>
    </source>
</reference>
<sequence length="92" mass="10494">MENIFIFICTILVLNFCFYKAEEISLNPQSSDATIESPKFSVSILNGLDKTLKFIPFRVVTEPNGVLEITKEFGNHIKQLSFKTENRYIGDS</sequence>
<evidence type="ECO:0000313" key="2">
    <source>
        <dbReference type="Proteomes" id="UP000002875"/>
    </source>
</evidence>
<name>A0ABN4AK52_EMTOG</name>
<keyword evidence="2" id="KW-1185">Reference proteome</keyword>
<protein>
    <submittedName>
        <fullName evidence="1">Uncharacterized protein</fullName>
    </submittedName>
</protein>
<evidence type="ECO:0000313" key="1">
    <source>
        <dbReference type="EMBL" id="AFK02534.1"/>
    </source>
</evidence>
<dbReference type="EMBL" id="CP002961">
    <property type="protein sequence ID" value="AFK02534.1"/>
    <property type="molecule type" value="Genomic_DNA"/>
</dbReference>
<dbReference type="RefSeq" id="WP_015028234.1">
    <property type="nucleotide sequence ID" value="NC_018748.1"/>
</dbReference>
<proteinExistence type="predicted"/>